<dbReference type="InterPro" id="IPR001005">
    <property type="entry name" value="SANT/Myb"/>
</dbReference>
<dbReference type="PANTHER" id="PTHR45614">
    <property type="entry name" value="MYB PROTEIN-RELATED"/>
    <property type="match status" value="1"/>
</dbReference>
<gene>
    <name evidence="4" type="ORF">POCULU_LOCUS252</name>
</gene>
<sequence>MSTHTRRTGSWETEEDQKLKRLVKTLGIKNWKLIGTQHGTRDGKQCRERWTNHLDPNLLYSPITHEEDLQILEMYKKLNTKWAEMGKQLKRPANMIKNRFYSKLYRRVEKNQHEKKWCSEMSKLREEHIREKDEIRKIKKDGRHFKRSNDAETRKKKTRVGNKSKEVNPAPEIIFPVQTSALVTLDTTPIHHSKLSTNDNGSTYLYPNSYNAHHGPNTHDTISSYVYHKPSQFVSLISSYIPLTPPYTPLSSDAYVEKSNWMSTGLCNDIITADKVKVEVETRTELGHDVTDSLMRLADVAVEEKEKLANNLPTRSLDVMSIDTLLN</sequence>
<evidence type="ECO:0000313" key="5">
    <source>
        <dbReference type="Proteomes" id="UP000789572"/>
    </source>
</evidence>
<evidence type="ECO:0000259" key="3">
    <source>
        <dbReference type="PROSITE" id="PS51294"/>
    </source>
</evidence>
<proteinExistence type="predicted"/>
<dbReference type="AlphaFoldDB" id="A0A9N8YWZ9"/>
<comment type="caution">
    <text evidence="4">The sequence shown here is derived from an EMBL/GenBank/DDBJ whole genome shotgun (WGS) entry which is preliminary data.</text>
</comment>
<evidence type="ECO:0000259" key="2">
    <source>
        <dbReference type="PROSITE" id="PS50090"/>
    </source>
</evidence>
<evidence type="ECO:0000256" key="1">
    <source>
        <dbReference type="SAM" id="MobiDB-lite"/>
    </source>
</evidence>
<dbReference type="SUPFAM" id="SSF46689">
    <property type="entry name" value="Homeodomain-like"/>
    <property type="match status" value="1"/>
</dbReference>
<dbReference type="PROSITE" id="PS51294">
    <property type="entry name" value="HTH_MYB"/>
    <property type="match status" value="1"/>
</dbReference>
<accession>A0A9N8YWZ9</accession>
<dbReference type="InterPro" id="IPR009057">
    <property type="entry name" value="Homeodomain-like_sf"/>
</dbReference>
<reference evidence="4" key="1">
    <citation type="submission" date="2021-06" db="EMBL/GenBank/DDBJ databases">
        <authorList>
            <person name="Kallberg Y."/>
            <person name="Tangrot J."/>
            <person name="Rosling A."/>
        </authorList>
    </citation>
    <scope>NUCLEOTIDE SEQUENCE</scope>
    <source>
        <strain evidence="4">IA702</strain>
    </source>
</reference>
<dbReference type="InterPro" id="IPR017930">
    <property type="entry name" value="Myb_dom"/>
</dbReference>
<dbReference type="GO" id="GO:0000978">
    <property type="term" value="F:RNA polymerase II cis-regulatory region sequence-specific DNA binding"/>
    <property type="evidence" value="ECO:0007669"/>
    <property type="project" value="TreeGrafter"/>
</dbReference>
<dbReference type="Proteomes" id="UP000789572">
    <property type="component" value="Unassembled WGS sequence"/>
</dbReference>
<dbReference type="PROSITE" id="PS50090">
    <property type="entry name" value="MYB_LIKE"/>
    <property type="match status" value="1"/>
</dbReference>
<dbReference type="OrthoDB" id="2143914at2759"/>
<name>A0A9N8YWZ9_9GLOM</name>
<dbReference type="Pfam" id="PF00249">
    <property type="entry name" value="Myb_DNA-binding"/>
    <property type="match status" value="2"/>
</dbReference>
<dbReference type="CDD" id="cd00167">
    <property type="entry name" value="SANT"/>
    <property type="match status" value="1"/>
</dbReference>
<keyword evidence="5" id="KW-1185">Reference proteome</keyword>
<dbReference type="SMART" id="SM00717">
    <property type="entry name" value="SANT"/>
    <property type="match status" value="2"/>
</dbReference>
<dbReference type="GO" id="GO:0000981">
    <property type="term" value="F:DNA-binding transcription factor activity, RNA polymerase II-specific"/>
    <property type="evidence" value="ECO:0007669"/>
    <property type="project" value="TreeGrafter"/>
</dbReference>
<dbReference type="Gene3D" id="1.10.10.60">
    <property type="entry name" value="Homeodomain-like"/>
    <property type="match status" value="2"/>
</dbReference>
<dbReference type="GO" id="GO:0005634">
    <property type="term" value="C:nucleus"/>
    <property type="evidence" value="ECO:0007669"/>
    <property type="project" value="TreeGrafter"/>
</dbReference>
<feature type="domain" description="Myb-like" evidence="2">
    <location>
        <begin position="3"/>
        <end position="54"/>
    </location>
</feature>
<organism evidence="4 5">
    <name type="scientific">Paraglomus occultum</name>
    <dbReference type="NCBI Taxonomy" id="144539"/>
    <lineage>
        <taxon>Eukaryota</taxon>
        <taxon>Fungi</taxon>
        <taxon>Fungi incertae sedis</taxon>
        <taxon>Mucoromycota</taxon>
        <taxon>Glomeromycotina</taxon>
        <taxon>Glomeromycetes</taxon>
        <taxon>Paraglomerales</taxon>
        <taxon>Paraglomeraceae</taxon>
        <taxon>Paraglomus</taxon>
    </lineage>
</organism>
<protein>
    <submittedName>
        <fullName evidence="4">8038_t:CDS:1</fullName>
    </submittedName>
</protein>
<dbReference type="EMBL" id="CAJVPJ010000012">
    <property type="protein sequence ID" value="CAG8455117.1"/>
    <property type="molecule type" value="Genomic_DNA"/>
</dbReference>
<evidence type="ECO:0000313" key="4">
    <source>
        <dbReference type="EMBL" id="CAG8455117.1"/>
    </source>
</evidence>
<feature type="domain" description="HTH myb-type" evidence="3">
    <location>
        <begin position="3"/>
        <end position="58"/>
    </location>
</feature>
<feature type="region of interest" description="Disordered" evidence="1">
    <location>
        <begin position="142"/>
        <end position="164"/>
    </location>
</feature>
<dbReference type="InterPro" id="IPR050560">
    <property type="entry name" value="MYB_TF"/>
</dbReference>